<keyword evidence="3" id="KW-1185">Reference proteome</keyword>
<evidence type="ECO:0000313" key="2">
    <source>
        <dbReference type="EMBL" id="KZP15088.1"/>
    </source>
</evidence>
<sequence length="126" mass="14140">MSMEPIDLATGTILSEDFKTLKDLLFTHRTLHRHGLKIESWQGKDTVVIETIGKQMDLLSSAFRMAAHEVTPDNASFVKGRELPSTDSADGAAQRTYWDLGLTYSFAEISKLLRVKTMAGNDLYFK</sequence>
<reference evidence="2 3" key="1">
    <citation type="journal article" date="2016" name="Mol. Biol. Evol.">
        <title>Comparative Genomics of Early-Diverging Mushroom-Forming Fungi Provides Insights into the Origins of Lignocellulose Decay Capabilities.</title>
        <authorList>
            <person name="Nagy L.G."/>
            <person name="Riley R."/>
            <person name="Tritt A."/>
            <person name="Adam C."/>
            <person name="Daum C."/>
            <person name="Floudas D."/>
            <person name="Sun H."/>
            <person name="Yadav J.S."/>
            <person name="Pangilinan J."/>
            <person name="Larsson K.H."/>
            <person name="Matsuura K."/>
            <person name="Barry K."/>
            <person name="Labutti K."/>
            <person name="Kuo R."/>
            <person name="Ohm R.A."/>
            <person name="Bhattacharya S.S."/>
            <person name="Shirouzu T."/>
            <person name="Yoshinaga Y."/>
            <person name="Martin F.M."/>
            <person name="Grigoriev I.V."/>
            <person name="Hibbett D.S."/>
        </authorList>
    </citation>
    <scope>NUCLEOTIDE SEQUENCE [LARGE SCALE GENOMIC DNA]</scope>
    <source>
        <strain evidence="2 3">CBS 109695</strain>
    </source>
</reference>
<dbReference type="AlphaFoldDB" id="A0A166DUL9"/>
<dbReference type="EMBL" id="KV417679">
    <property type="protein sequence ID" value="KZP10465.1"/>
    <property type="molecule type" value="Genomic_DNA"/>
</dbReference>
<evidence type="ECO:0000313" key="1">
    <source>
        <dbReference type="EMBL" id="KZP10465.1"/>
    </source>
</evidence>
<dbReference type="Proteomes" id="UP000076532">
    <property type="component" value="Unassembled WGS sequence"/>
</dbReference>
<name>A0A166DUL9_9AGAM</name>
<evidence type="ECO:0000313" key="3">
    <source>
        <dbReference type="Proteomes" id="UP000076532"/>
    </source>
</evidence>
<protein>
    <submittedName>
        <fullName evidence="2">Uncharacterized protein</fullName>
    </submittedName>
</protein>
<accession>A0A166DUL9</accession>
<dbReference type="EMBL" id="KV417609">
    <property type="protein sequence ID" value="KZP15088.1"/>
    <property type="molecule type" value="Genomic_DNA"/>
</dbReference>
<gene>
    <name evidence="2" type="ORF">FIBSPDRAFT_896140</name>
    <name evidence="1" type="ORF">FIBSPDRAFT_990856</name>
</gene>
<proteinExistence type="predicted"/>
<organism evidence="2 3">
    <name type="scientific">Athelia psychrophila</name>
    <dbReference type="NCBI Taxonomy" id="1759441"/>
    <lineage>
        <taxon>Eukaryota</taxon>
        <taxon>Fungi</taxon>
        <taxon>Dikarya</taxon>
        <taxon>Basidiomycota</taxon>
        <taxon>Agaricomycotina</taxon>
        <taxon>Agaricomycetes</taxon>
        <taxon>Agaricomycetidae</taxon>
        <taxon>Atheliales</taxon>
        <taxon>Atheliaceae</taxon>
        <taxon>Athelia</taxon>
    </lineage>
</organism>